<evidence type="ECO:0000256" key="3">
    <source>
        <dbReference type="ARBA" id="ARBA00022801"/>
    </source>
</evidence>
<sequence>MSTSLKTVDFEVFGRVQKVFFRKCTQEHGKQLGLRGWCRNTPEGTVIGTIQGPPDKVAEMTAWLRDIGSPASRIDKLELKNEKSISDYTYSDFDIVRKKI</sequence>
<dbReference type="InterPro" id="IPR036046">
    <property type="entry name" value="Acylphosphatase-like_dom_sf"/>
</dbReference>
<comment type="catalytic activity">
    <reaction evidence="4 5">
        <text>an acyl phosphate + H2O = a carboxylate + phosphate + H(+)</text>
        <dbReference type="Rhea" id="RHEA:14965"/>
        <dbReference type="ChEBI" id="CHEBI:15377"/>
        <dbReference type="ChEBI" id="CHEBI:15378"/>
        <dbReference type="ChEBI" id="CHEBI:29067"/>
        <dbReference type="ChEBI" id="CHEBI:43474"/>
        <dbReference type="ChEBI" id="CHEBI:59918"/>
        <dbReference type="EC" id="3.6.1.7"/>
    </reaction>
</comment>
<organism evidence="8 9">
    <name type="scientific">Macrosiphum euphorbiae</name>
    <name type="common">potato aphid</name>
    <dbReference type="NCBI Taxonomy" id="13131"/>
    <lineage>
        <taxon>Eukaryota</taxon>
        <taxon>Metazoa</taxon>
        <taxon>Ecdysozoa</taxon>
        <taxon>Arthropoda</taxon>
        <taxon>Hexapoda</taxon>
        <taxon>Insecta</taxon>
        <taxon>Pterygota</taxon>
        <taxon>Neoptera</taxon>
        <taxon>Paraneoptera</taxon>
        <taxon>Hemiptera</taxon>
        <taxon>Sternorrhyncha</taxon>
        <taxon>Aphidomorpha</taxon>
        <taxon>Aphidoidea</taxon>
        <taxon>Aphididae</taxon>
        <taxon>Macrosiphini</taxon>
        <taxon>Macrosiphum</taxon>
    </lineage>
</organism>
<gene>
    <name evidence="8" type="ORF">MEUPH1_LOCUS3036</name>
</gene>
<feature type="domain" description="Acylphosphatase-like" evidence="7">
    <location>
        <begin position="7"/>
        <end position="97"/>
    </location>
</feature>
<dbReference type="AlphaFoldDB" id="A0AAV0VTR8"/>
<comment type="similarity">
    <text evidence="1 6">Belongs to the acylphosphatase family.</text>
</comment>
<keyword evidence="9" id="KW-1185">Reference proteome</keyword>
<comment type="caution">
    <text evidence="8">The sequence shown here is derived from an EMBL/GenBank/DDBJ whole genome shotgun (WGS) entry which is preliminary data.</text>
</comment>
<accession>A0AAV0VTR8</accession>
<dbReference type="Pfam" id="PF00708">
    <property type="entry name" value="Acylphosphatase"/>
    <property type="match status" value="1"/>
</dbReference>
<proteinExistence type="inferred from homology"/>
<dbReference type="EC" id="3.6.1.7" evidence="2 5"/>
<reference evidence="8 9" key="1">
    <citation type="submission" date="2023-01" db="EMBL/GenBank/DDBJ databases">
        <authorList>
            <person name="Whitehead M."/>
        </authorList>
    </citation>
    <scope>NUCLEOTIDE SEQUENCE [LARGE SCALE GENOMIC DNA]</scope>
</reference>
<evidence type="ECO:0000313" key="8">
    <source>
        <dbReference type="EMBL" id="CAI6346091.1"/>
    </source>
</evidence>
<name>A0AAV0VTR8_9HEMI</name>
<dbReference type="PROSITE" id="PS51160">
    <property type="entry name" value="ACYLPHOSPHATASE_3"/>
    <property type="match status" value="1"/>
</dbReference>
<feature type="active site" evidence="5">
    <location>
        <position position="40"/>
    </location>
</feature>
<dbReference type="InterPro" id="IPR017968">
    <property type="entry name" value="Acylphosphatase_CS"/>
</dbReference>
<dbReference type="PRINTS" id="PR00112">
    <property type="entry name" value="ACYLPHPHTASE"/>
</dbReference>
<evidence type="ECO:0000256" key="5">
    <source>
        <dbReference type="PROSITE-ProRule" id="PRU00520"/>
    </source>
</evidence>
<dbReference type="PROSITE" id="PS00151">
    <property type="entry name" value="ACYLPHOSPHATASE_2"/>
    <property type="match status" value="1"/>
</dbReference>
<dbReference type="Proteomes" id="UP001160148">
    <property type="component" value="Unassembled WGS sequence"/>
</dbReference>
<evidence type="ECO:0000256" key="2">
    <source>
        <dbReference type="ARBA" id="ARBA00012150"/>
    </source>
</evidence>
<keyword evidence="3 5" id="KW-0378">Hydrolase</keyword>
<dbReference type="FunFam" id="3.30.70.100:FF:000011">
    <property type="entry name" value="Acylphosphatase"/>
    <property type="match status" value="1"/>
</dbReference>
<feature type="active site" evidence="5">
    <location>
        <position position="22"/>
    </location>
</feature>
<evidence type="ECO:0000256" key="1">
    <source>
        <dbReference type="ARBA" id="ARBA00005614"/>
    </source>
</evidence>
<dbReference type="GO" id="GO:0003998">
    <property type="term" value="F:acylphosphatase activity"/>
    <property type="evidence" value="ECO:0007669"/>
    <property type="project" value="UniProtKB-EC"/>
</dbReference>
<evidence type="ECO:0000256" key="6">
    <source>
        <dbReference type="RuleBase" id="RU004168"/>
    </source>
</evidence>
<dbReference type="InterPro" id="IPR001792">
    <property type="entry name" value="Acylphosphatase-like_dom"/>
</dbReference>
<evidence type="ECO:0000256" key="4">
    <source>
        <dbReference type="ARBA" id="ARBA00047645"/>
    </source>
</evidence>
<dbReference type="PANTHER" id="PTHR10029:SF3">
    <property type="entry name" value="ACYLPHOSPHATASE-RELATED"/>
    <property type="match status" value="1"/>
</dbReference>
<protein>
    <recommendedName>
        <fullName evidence="2 5">acylphosphatase</fullName>
        <ecNumber evidence="2 5">3.6.1.7</ecNumber>
    </recommendedName>
</protein>
<dbReference type="SUPFAM" id="SSF54975">
    <property type="entry name" value="Acylphosphatase/BLUF domain-like"/>
    <property type="match status" value="1"/>
</dbReference>
<evidence type="ECO:0000259" key="7">
    <source>
        <dbReference type="PROSITE" id="PS51160"/>
    </source>
</evidence>
<dbReference type="EMBL" id="CARXXK010000001">
    <property type="protein sequence ID" value="CAI6346091.1"/>
    <property type="molecule type" value="Genomic_DNA"/>
</dbReference>
<evidence type="ECO:0000313" key="9">
    <source>
        <dbReference type="Proteomes" id="UP001160148"/>
    </source>
</evidence>
<dbReference type="InterPro" id="IPR020456">
    <property type="entry name" value="Acylphosphatase"/>
</dbReference>
<dbReference type="Gene3D" id="3.30.70.100">
    <property type="match status" value="1"/>
</dbReference>
<dbReference type="PANTHER" id="PTHR10029">
    <property type="entry name" value="ACYLPHOSPHATASE"/>
    <property type="match status" value="1"/>
</dbReference>